<feature type="compositionally biased region" description="Low complexity" evidence="1">
    <location>
        <begin position="176"/>
        <end position="197"/>
    </location>
</feature>
<comment type="caution">
    <text evidence="3">The sequence shown here is derived from an EMBL/GenBank/DDBJ whole genome shotgun (WGS) entry which is preliminary data.</text>
</comment>
<name>A0A8H5G225_9AGAR</name>
<reference evidence="3 4" key="1">
    <citation type="journal article" date="2020" name="ISME J.">
        <title>Uncovering the hidden diversity of litter-decomposition mechanisms in mushroom-forming fungi.</title>
        <authorList>
            <person name="Floudas D."/>
            <person name="Bentzer J."/>
            <person name="Ahren D."/>
            <person name="Johansson T."/>
            <person name="Persson P."/>
            <person name="Tunlid A."/>
        </authorList>
    </citation>
    <scope>NUCLEOTIDE SEQUENCE [LARGE SCALE GENOMIC DNA]</scope>
    <source>
        <strain evidence="3 4">CBS 146.42</strain>
    </source>
</reference>
<protein>
    <submittedName>
        <fullName evidence="3">Uncharacterized protein</fullName>
    </submittedName>
</protein>
<feature type="compositionally biased region" description="Low complexity" evidence="1">
    <location>
        <begin position="160"/>
        <end position="169"/>
    </location>
</feature>
<organism evidence="3 4">
    <name type="scientific">Leucocoprinus leucothites</name>
    <dbReference type="NCBI Taxonomy" id="201217"/>
    <lineage>
        <taxon>Eukaryota</taxon>
        <taxon>Fungi</taxon>
        <taxon>Dikarya</taxon>
        <taxon>Basidiomycota</taxon>
        <taxon>Agaricomycotina</taxon>
        <taxon>Agaricomycetes</taxon>
        <taxon>Agaricomycetidae</taxon>
        <taxon>Agaricales</taxon>
        <taxon>Agaricineae</taxon>
        <taxon>Agaricaceae</taxon>
        <taxon>Leucocoprinus</taxon>
    </lineage>
</organism>
<proteinExistence type="predicted"/>
<dbReference type="EMBL" id="JAACJO010000006">
    <property type="protein sequence ID" value="KAF5356897.1"/>
    <property type="molecule type" value="Genomic_DNA"/>
</dbReference>
<feature type="chain" id="PRO_5034712528" evidence="2">
    <location>
        <begin position="25"/>
        <end position="283"/>
    </location>
</feature>
<evidence type="ECO:0000256" key="2">
    <source>
        <dbReference type="SAM" id="SignalP"/>
    </source>
</evidence>
<accession>A0A8H5G225</accession>
<feature type="compositionally biased region" description="Pro residues" evidence="1">
    <location>
        <begin position="208"/>
        <end position="217"/>
    </location>
</feature>
<keyword evidence="4" id="KW-1185">Reference proteome</keyword>
<evidence type="ECO:0000313" key="4">
    <source>
        <dbReference type="Proteomes" id="UP000559027"/>
    </source>
</evidence>
<dbReference type="Proteomes" id="UP000559027">
    <property type="component" value="Unassembled WGS sequence"/>
</dbReference>
<evidence type="ECO:0000256" key="1">
    <source>
        <dbReference type="SAM" id="MobiDB-lite"/>
    </source>
</evidence>
<feature type="region of interest" description="Disordered" evidence="1">
    <location>
        <begin position="81"/>
        <end position="283"/>
    </location>
</feature>
<feature type="compositionally biased region" description="Acidic residues" evidence="1">
    <location>
        <begin position="133"/>
        <end position="147"/>
    </location>
</feature>
<keyword evidence="2" id="KW-0732">Signal</keyword>
<gene>
    <name evidence="3" type="ORF">D9756_006428</name>
</gene>
<feature type="compositionally biased region" description="Basic and acidic residues" evidence="1">
    <location>
        <begin position="261"/>
        <end position="271"/>
    </location>
</feature>
<feature type="compositionally biased region" description="Polar residues" evidence="1">
    <location>
        <begin position="115"/>
        <end position="124"/>
    </location>
</feature>
<sequence length="283" mass="31020">MKPTPATNLPLLIFMSLAVMPMLSFPRINEPSLAASRYTALTWGTQLEGRLIFSSTAPLAAFLKREMGSEVDHTRVVIDAYSDSQDGQDDENPGLLVKGKVDGDEDNSEGDISATADSIDSKQPATDAPSPDASEESDYETANEADDPELRHVLQPTPIRSTRSTTRTATRVDKGTSYSSSSTSKAPARAPNASATAGSIERSTIFPTPYPLPIPPPELRRSTRNCRAPVRDDDPMYQRSSYRRNSGVPEVKTTVEEVEDEKGPGEEKEIPEPWAMKPRKWRP</sequence>
<feature type="signal peptide" evidence="2">
    <location>
        <begin position="1"/>
        <end position="24"/>
    </location>
</feature>
<dbReference type="AlphaFoldDB" id="A0A8H5G225"/>
<evidence type="ECO:0000313" key="3">
    <source>
        <dbReference type="EMBL" id="KAF5356897.1"/>
    </source>
</evidence>